<dbReference type="KEGG" id="tpty:NCTC11468_00498"/>
<protein>
    <submittedName>
        <fullName evidence="2">DNA-binding transcriptional regulator</fullName>
    </submittedName>
</protein>
<evidence type="ECO:0000313" key="2">
    <source>
        <dbReference type="EMBL" id="SQK72249.1"/>
    </source>
</evidence>
<evidence type="ECO:0000259" key="1">
    <source>
        <dbReference type="Pfam" id="PF04606"/>
    </source>
</evidence>
<dbReference type="AlphaFoldDB" id="A0A2X5NFM7"/>
<evidence type="ECO:0000313" key="3">
    <source>
        <dbReference type="Proteomes" id="UP000248758"/>
    </source>
</evidence>
<dbReference type="GO" id="GO:0003677">
    <property type="term" value="F:DNA binding"/>
    <property type="evidence" value="ECO:0007669"/>
    <property type="project" value="UniProtKB-KW"/>
</dbReference>
<feature type="domain" description="Zinc finger Ogr/Delta-type" evidence="1">
    <location>
        <begin position="3"/>
        <end position="49"/>
    </location>
</feature>
<keyword evidence="2" id="KW-0238">DNA-binding</keyword>
<reference evidence="2 3" key="1">
    <citation type="submission" date="2018-06" db="EMBL/GenBank/DDBJ databases">
        <authorList>
            <consortium name="Pathogen Informatics"/>
            <person name="Doyle S."/>
        </authorList>
    </citation>
    <scope>NUCLEOTIDE SEQUENCE [LARGE SCALE GENOMIC DNA]</scope>
    <source>
        <strain evidence="2 3">NCTC11468</strain>
    </source>
</reference>
<sequence>MMRCPICNKPAHTRTSRYLSDTTKEAYYQCQDITCSCTFKTIESLEKIICAPMADQEQRIMAAL</sequence>
<accession>A0A2X5NFM7</accession>
<name>A0A2X5NFM7_9GAMM</name>
<dbReference type="Proteomes" id="UP000248758">
    <property type="component" value="Chromosome 1"/>
</dbReference>
<proteinExistence type="predicted"/>
<dbReference type="Pfam" id="PF04606">
    <property type="entry name" value="Ogr_Delta"/>
    <property type="match status" value="1"/>
</dbReference>
<dbReference type="InterPro" id="IPR007684">
    <property type="entry name" value="Znf_Ogr/Delta"/>
</dbReference>
<organism evidence="2 3">
    <name type="scientific">Tatumella ptyseos</name>
    <dbReference type="NCBI Taxonomy" id="82987"/>
    <lineage>
        <taxon>Bacteria</taxon>
        <taxon>Pseudomonadati</taxon>
        <taxon>Pseudomonadota</taxon>
        <taxon>Gammaproteobacteria</taxon>
        <taxon>Enterobacterales</taxon>
        <taxon>Erwiniaceae</taxon>
        <taxon>Tatumella</taxon>
    </lineage>
</organism>
<dbReference type="EMBL" id="LS483499">
    <property type="protein sequence ID" value="SQK72249.1"/>
    <property type="molecule type" value="Genomic_DNA"/>
</dbReference>
<gene>
    <name evidence="2" type="ORF">NCTC11468_00498</name>
</gene>
<dbReference type="RefSeq" id="WP_071780122.1">
    <property type="nucleotide sequence ID" value="NZ_CALFSL010000041.1"/>
</dbReference>